<sequence length="229" mass="26219">MRGILLKNGIRMPLLGFGVLQMKEHEKCRQCVREAAAAGYRMFDTAASYGNEEAVGQALREAVEAGEVKREELFLITKLSIEDTEEAKAYRAFEESLEKLQTEYLDLYLIGQPYNDYYGAWRALEKLYNEGRIRAIGVSNFSPERLTDLCLNSRIPPMVDQIETHPFYHQREALRTMGELGVQPQAWAPLCEGLKNIFSNKTLGRIGRKYGKTAAQTALRWNIDRQDLY</sequence>
<reference evidence="7" key="1">
    <citation type="submission" date="2020-10" db="EMBL/GenBank/DDBJ databases">
        <authorList>
            <person name="Gilroy R."/>
        </authorList>
    </citation>
    <scope>NUCLEOTIDE SEQUENCE</scope>
    <source>
        <strain evidence="7">ChiSjej4B22-8148</strain>
    </source>
</reference>
<evidence type="ECO:0000256" key="3">
    <source>
        <dbReference type="ARBA" id="ARBA00023002"/>
    </source>
</evidence>
<evidence type="ECO:0000256" key="1">
    <source>
        <dbReference type="ARBA" id="ARBA00007905"/>
    </source>
</evidence>
<keyword evidence="2" id="KW-0521">NADP</keyword>
<dbReference type="PANTHER" id="PTHR43827">
    <property type="entry name" value="2,5-DIKETO-D-GLUCONIC ACID REDUCTASE"/>
    <property type="match status" value="1"/>
</dbReference>
<evidence type="ECO:0000256" key="2">
    <source>
        <dbReference type="ARBA" id="ARBA00022857"/>
    </source>
</evidence>
<feature type="site" description="Lowers pKa of active site Tyr" evidence="5">
    <location>
        <position position="78"/>
    </location>
</feature>
<keyword evidence="3" id="KW-0560">Oxidoreductase</keyword>
<dbReference type="InterPro" id="IPR023210">
    <property type="entry name" value="NADP_OxRdtase_dom"/>
</dbReference>
<dbReference type="PRINTS" id="PR00069">
    <property type="entry name" value="ALDKETRDTASE"/>
</dbReference>
<reference evidence="7" key="2">
    <citation type="journal article" date="2021" name="PeerJ">
        <title>Extensive microbial diversity within the chicken gut microbiome revealed by metagenomics and culture.</title>
        <authorList>
            <person name="Gilroy R."/>
            <person name="Ravi A."/>
            <person name="Getino M."/>
            <person name="Pursley I."/>
            <person name="Horton D.L."/>
            <person name="Alikhan N.F."/>
            <person name="Baker D."/>
            <person name="Gharbi K."/>
            <person name="Hall N."/>
            <person name="Watson M."/>
            <person name="Adriaenssens E.M."/>
            <person name="Foster-Nyarko E."/>
            <person name="Jarju S."/>
            <person name="Secka A."/>
            <person name="Antonio M."/>
            <person name="Oren A."/>
            <person name="Chaudhuri R.R."/>
            <person name="La Ragione R."/>
            <person name="Hildebrand F."/>
            <person name="Pallen M.J."/>
        </authorList>
    </citation>
    <scope>NUCLEOTIDE SEQUENCE</scope>
    <source>
        <strain evidence="7">ChiSjej4B22-8148</strain>
    </source>
</reference>
<dbReference type="Gene3D" id="3.20.20.100">
    <property type="entry name" value="NADP-dependent oxidoreductase domain"/>
    <property type="match status" value="1"/>
</dbReference>
<evidence type="ECO:0000256" key="4">
    <source>
        <dbReference type="PIRSR" id="PIRSR000097-1"/>
    </source>
</evidence>
<dbReference type="SUPFAM" id="SSF51430">
    <property type="entry name" value="NAD(P)-linked oxidoreductase"/>
    <property type="match status" value="1"/>
</dbReference>
<proteinExistence type="inferred from homology"/>
<dbReference type="Proteomes" id="UP000886757">
    <property type="component" value="Unassembled WGS sequence"/>
</dbReference>
<accession>A0A9D1AC11</accession>
<dbReference type="InterPro" id="IPR036812">
    <property type="entry name" value="NAD(P)_OxRdtase_dom_sf"/>
</dbReference>
<evidence type="ECO:0000256" key="5">
    <source>
        <dbReference type="PIRSR" id="PIRSR000097-3"/>
    </source>
</evidence>
<feature type="domain" description="NADP-dependent oxidoreductase" evidence="6">
    <location>
        <begin position="22"/>
        <end position="224"/>
    </location>
</feature>
<dbReference type="PANTHER" id="PTHR43827:SF3">
    <property type="entry name" value="NADP-DEPENDENT OXIDOREDUCTASE DOMAIN-CONTAINING PROTEIN"/>
    <property type="match status" value="1"/>
</dbReference>
<dbReference type="Pfam" id="PF00248">
    <property type="entry name" value="Aldo_ket_red"/>
    <property type="match status" value="1"/>
</dbReference>
<evidence type="ECO:0000313" key="7">
    <source>
        <dbReference type="EMBL" id="HIR13189.1"/>
    </source>
</evidence>
<evidence type="ECO:0000313" key="8">
    <source>
        <dbReference type="Proteomes" id="UP000886757"/>
    </source>
</evidence>
<comment type="similarity">
    <text evidence="1">Belongs to the aldo/keto reductase family.</text>
</comment>
<dbReference type="EMBL" id="DVGK01000054">
    <property type="protein sequence ID" value="HIR13189.1"/>
    <property type="molecule type" value="Genomic_DNA"/>
</dbReference>
<dbReference type="GO" id="GO:0016616">
    <property type="term" value="F:oxidoreductase activity, acting on the CH-OH group of donors, NAD or NADP as acceptor"/>
    <property type="evidence" value="ECO:0007669"/>
    <property type="project" value="UniProtKB-ARBA"/>
</dbReference>
<name>A0A9D1AC11_9FIRM</name>
<comment type="caution">
    <text evidence="7">The sequence shown here is derived from an EMBL/GenBank/DDBJ whole genome shotgun (WGS) entry which is preliminary data.</text>
</comment>
<dbReference type="PROSITE" id="PS00062">
    <property type="entry name" value="ALDOKETO_REDUCTASE_2"/>
    <property type="match status" value="1"/>
</dbReference>
<evidence type="ECO:0000259" key="6">
    <source>
        <dbReference type="Pfam" id="PF00248"/>
    </source>
</evidence>
<gene>
    <name evidence="7" type="ORF">IAB31_04620</name>
</gene>
<organism evidence="7 8">
    <name type="scientific">Candidatus Choladousia intestinavium</name>
    <dbReference type="NCBI Taxonomy" id="2840727"/>
    <lineage>
        <taxon>Bacteria</taxon>
        <taxon>Bacillati</taxon>
        <taxon>Bacillota</taxon>
        <taxon>Clostridia</taxon>
        <taxon>Lachnospirales</taxon>
        <taxon>Lachnospiraceae</taxon>
        <taxon>Lachnospiraceae incertae sedis</taxon>
        <taxon>Candidatus Choladousia</taxon>
    </lineage>
</organism>
<dbReference type="PIRSF" id="PIRSF000097">
    <property type="entry name" value="AKR"/>
    <property type="match status" value="1"/>
</dbReference>
<dbReference type="InterPro" id="IPR020471">
    <property type="entry name" value="AKR"/>
</dbReference>
<dbReference type="InterPro" id="IPR018170">
    <property type="entry name" value="Aldo/ket_reductase_CS"/>
</dbReference>
<feature type="active site" description="Proton donor" evidence="4">
    <location>
        <position position="49"/>
    </location>
</feature>
<protein>
    <submittedName>
        <fullName evidence="7">Aldo/keto reductase</fullName>
    </submittedName>
</protein>
<dbReference type="AlphaFoldDB" id="A0A9D1AC11"/>